<proteinExistence type="predicted"/>
<keyword evidence="3" id="KW-1185">Reference proteome</keyword>
<dbReference type="Gene3D" id="1.10.10.10">
    <property type="entry name" value="Winged helix-like DNA-binding domain superfamily/Winged helix DNA-binding domain"/>
    <property type="match status" value="1"/>
</dbReference>
<dbReference type="InterPro" id="IPR036388">
    <property type="entry name" value="WH-like_DNA-bd_sf"/>
</dbReference>
<protein>
    <recommendedName>
        <fullName evidence="1">HTH luxR-type domain-containing protein</fullName>
    </recommendedName>
</protein>
<reference evidence="2 3" key="1">
    <citation type="submission" date="2018-06" db="EMBL/GenBank/DDBJ databases">
        <title>Genome of strain Polynucleobacter sp. FUKU-NW-11.</title>
        <authorList>
            <person name="Hahn M.W."/>
        </authorList>
    </citation>
    <scope>NUCLEOTIDE SEQUENCE [LARGE SCALE GENOMIC DNA]</scope>
    <source>
        <strain evidence="3">FUKU-NW11</strain>
    </source>
</reference>
<dbReference type="SUPFAM" id="SSF46894">
    <property type="entry name" value="C-terminal effector domain of the bipartite response regulators"/>
    <property type="match status" value="1"/>
</dbReference>
<evidence type="ECO:0000259" key="1">
    <source>
        <dbReference type="SMART" id="SM00421"/>
    </source>
</evidence>
<evidence type="ECO:0000313" key="2">
    <source>
        <dbReference type="EMBL" id="RAZ42308.1"/>
    </source>
</evidence>
<comment type="caution">
    <text evidence="2">The sequence shown here is derived from an EMBL/GenBank/DDBJ whole genome shotgun (WGS) entry which is preliminary data.</text>
</comment>
<evidence type="ECO:0000313" key="3">
    <source>
        <dbReference type="Proteomes" id="UP000251072"/>
    </source>
</evidence>
<dbReference type="Pfam" id="PF00196">
    <property type="entry name" value="GerE"/>
    <property type="match status" value="1"/>
</dbReference>
<name>A0ABX9F9N8_9BURK</name>
<organism evidence="2 3">
    <name type="scientific">Polynucleobacter paneuropaeus</name>
    <dbReference type="NCBI Taxonomy" id="2527775"/>
    <lineage>
        <taxon>Bacteria</taxon>
        <taxon>Pseudomonadati</taxon>
        <taxon>Pseudomonadota</taxon>
        <taxon>Betaproteobacteria</taxon>
        <taxon>Burkholderiales</taxon>
        <taxon>Burkholderiaceae</taxon>
        <taxon>Polynucleobacter</taxon>
    </lineage>
</organism>
<accession>A0ABX9F9N8</accession>
<dbReference type="InterPro" id="IPR016032">
    <property type="entry name" value="Sig_transdc_resp-reg_C-effctor"/>
</dbReference>
<dbReference type="EMBL" id="QMCH01000003">
    <property type="protein sequence ID" value="RAZ42308.1"/>
    <property type="molecule type" value="Genomic_DNA"/>
</dbReference>
<feature type="domain" description="HTH luxR-type" evidence="1">
    <location>
        <begin position="52"/>
        <end position="107"/>
    </location>
</feature>
<gene>
    <name evidence="2" type="ORF">DP176_07100</name>
</gene>
<dbReference type="Proteomes" id="UP000251072">
    <property type="component" value="Unassembled WGS sequence"/>
</dbReference>
<dbReference type="InterPro" id="IPR000792">
    <property type="entry name" value="Tscrpt_reg_LuxR_C"/>
</dbReference>
<sequence length="205" mass="23466">MKAQKLVQVKNNYMTFPSELLSQLMGNCIEGQPYKSELICQFQALLNNQNLPCPLNPKEREILNLLSQGLTNCQALKSAGLSQSSYFMEMMYRKLGARNKVEAICIAESEGWLNACEIKPFQILNTPKKSLTANENLEIRQHGYSFRFEMKDGILTKCALMTLKKWSTFKDDWRRQAFNFLRGNNSADRWVHIAGTNYPVIIVTG</sequence>
<dbReference type="SMART" id="SM00421">
    <property type="entry name" value="HTH_LUXR"/>
    <property type="match status" value="1"/>
</dbReference>